<organism evidence="2">
    <name type="scientific">Hydrogenovibrio crunogenus (strain DSM 25203 / XCL-2)</name>
    <name type="common">Thiomicrospira crunogena</name>
    <dbReference type="NCBI Taxonomy" id="317025"/>
    <lineage>
        <taxon>Bacteria</taxon>
        <taxon>Pseudomonadati</taxon>
        <taxon>Pseudomonadota</taxon>
        <taxon>Gammaproteobacteria</taxon>
        <taxon>Thiotrichales</taxon>
        <taxon>Piscirickettsiaceae</taxon>
        <taxon>Hydrogenovibrio</taxon>
    </lineage>
</organism>
<dbReference type="InterPro" id="IPR036868">
    <property type="entry name" value="TusA-like_sf"/>
</dbReference>
<dbReference type="STRING" id="317025.Tcr_0606"/>
<dbReference type="Gene3D" id="3.30.110.40">
    <property type="entry name" value="TusA-like domain"/>
    <property type="match status" value="1"/>
</dbReference>
<dbReference type="HOGENOM" id="CLU_165255_1_2_6"/>
<reference evidence="2" key="1">
    <citation type="submission" date="2006-07" db="EMBL/GenBank/DDBJ databases">
        <title>Complete sequence of Thiomicrospira crunogena XCL-2.</title>
        <authorList>
            <consortium name="US DOE Joint Genome Institute"/>
            <person name="Copeland A."/>
            <person name="Lucas S."/>
            <person name="Lapidus A."/>
            <person name="Barry K."/>
            <person name="Detter J.C."/>
            <person name="Glavina del Rio T."/>
            <person name="Hammon N."/>
            <person name="Israni S."/>
            <person name="Dalin E."/>
            <person name="Tice H."/>
            <person name="Pitluck S."/>
            <person name="Chain P."/>
            <person name="Malfatti S."/>
            <person name="Shin M."/>
            <person name="Vergez L."/>
            <person name="Schmutz J."/>
            <person name="Larimer F."/>
            <person name="Land M."/>
            <person name="Hauser L."/>
            <person name="Kyrpides N."/>
            <person name="Lykidis A."/>
            <person name="Scott K.M."/>
            <person name="Sievert S."/>
            <person name="Kerfeld C."/>
            <person name="Freyermuth S."/>
            <person name="Dobrinski K."/>
            <person name="Boller A."/>
            <person name="Fitzpatrick K."/>
            <person name="Thoma P."/>
            <person name="Moore J."/>
            <person name="Richardson P."/>
        </authorList>
    </citation>
    <scope>NUCLEOTIDE SEQUENCE</scope>
    <source>
        <strain evidence="2">XCL-2</strain>
    </source>
</reference>
<dbReference type="KEGG" id="tcx:Tcr_0606"/>
<evidence type="ECO:0000259" key="1">
    <source>
        <dbReference type="Pfam" id="PF01206"/>
    </source>
</evidence>
<name>Q31I21_HYDCU</name>
<accession>Q31I21</accession>
<dbReference type="CDD" id="cd00291">
    <property type="entry name" value="SirA_YedF_YeeD"/>
    <property type="match status" value="1"/>
</dbReference>
<dbReference type="AlphaFoldDB" id="Q31I21"/>
<sequence length="77" mass="8447">MKPPFVLDVKNSPCPLPLVKLKKALSEVDIYQQSIRLSVTDKSALKDIPAFCLSQGLDCSIPEDNETEIVFLISAKG</sequence>
<dbReference type="OrthoDB" id="9797352at2"/>
<protein>
    <submittedName>
        <fullName evidence="2">SirA homolog</fullName>
    </submittedName>
</protein>
<dbReference type="Pfam" id="PF01206">
    <property type="entry name" value="TusA"/>
    <property type="match status" value="1"/>
</dbReference>
<dbReference type="eggNOG" id="COG0425">
    <property type="taxonomic scope" value="Bacteria"/>
</dbReference>
<dbReference type="EMBL" id="CP000109">
    <property type="protein sequence ID" value="ABB41202.1"/>
    <property type="molecule type" value="Genomic_DNA"/>
</dbReference>
<dbReference type="SUPFAM" id="SSF64307">
    <property type="entry name" value="SirA-like"/>
    <property type="match status" value="1"/>
</dbReference>
<dbReference type="InterPro" id="IPR001455">
    <property type="entry name" value="TusA-like"/>
</dbReference>
<gene>
    <name evidence="2" type="ordered locus">Tcr_0606</name>
</gene>
<evidence type="ECO:0000313" key="2">
    <source>
        <dbReference type="EMBL" id="ABB41202.1"/>
    </source>
</evidence>
<feature type="domain" description="UPF0033" evidence="1">
    <location>
        <begin position="6"/>
        <end position="73"/>
    </location>
</feature>
<proteinExistence type="predicted"/>